<proteinExistence type="predicted"/>
<organism evidence="3">
    <name type="scientific">Candida tenuis (strain ATCC 10573 / BCRC 21748 / CBS 615 / JCM 9827 / NBRC 10315 / NRRL Y-1498 / VKM Y-70)</name>
    <name type="common">Yeast</name>
    <name type="synonym">Yamadazyma tenuis</name>
    <dbReference type="NCBI Taxonomy" id="590646"/>
    <lineage>
        <taxon>Eukaryota</taxon>
        <taxon>Fungi</taxon>
        <taxon>Dikarya</taxon>
        <taxon>Ascomycota</taxon>
        <taxon>Saccharomycotina</taxon>
        <taxon>Pichiomycetes</taxon>
        <taxon>Debaryomycetaceae</taxon>
        <taxon>Yamadazyma</taxon>
    </lineage>
</organism>
<dbReference type="HOGENOM" id="CLU_026644_0_0_1"/>
<dbReference type="EMBL" id="GL996528">
    <property type="protein sequence ID" value="EGV59953.1"/>
    <property type="molecule type" value="Genomic_DNA"/>
</dbReference>
<evidence type="ECO:0000313" key="2">
    <source>
        <dbReference type="EMBL" id="EGV59953.1"/>
    </source>
</evidence>
<protein>
    <submittedName>
        <fullName evidence="2">Uncharacterized protein</fullName>
    </submittedName>
</protein>
<accession>G3BEQ8</accession>
<feature type="region of interest" description="Disordered" evidence="1">
    <location>
        <begin position="1"/>
        <end position="22"/>
    </location>
</feature>
<feature type="compositionally biased region" description="Low complexity" evidence="1">
    <location>
        <begin position="208"/>
        <end position="218"/>
    </location>
</feature>
<feature type="compositionally biased region" description="Basic residues" evidence="1">
    <location>
        <begin position="443"/>
        <end position="454"/>
    </location>
</feature>
<dbReference type="GeneID" id="18249975"/>
<gene>
    <name evidence="2" type="ORF">CANTEDRAFT_136459</name>
</gene>
<dbReference type="Proteomes" id="UP000000707">
    <property type="component" value="Unassembled WGS sequence"/>
</dbReference>
<dbReference type="OrthoDB" id="4094935at2759"/>
<sequence length="584" mass="65462">MSSRLQISETKPSRSASVSRKFQPHFTGPSVSLPPIKHFQLDYILKHVLKDESQQTVDCLVDVSSRYRKDLKKEIRLKLSIEQRLQNKNIEVAKRAHSIDTGLQNEITSISKTLYQASVSRDPAGATSERSNNLDVEVLQVVQMAEEISPKFFSITKKAAKIDVHLNGSDALTKKGSSQRAKYPLLYQFFHPEIPEVKKDKSAPPQTPSQTPSQNSPPVSAPLSYPRPESNEHHNLNTLPSSEQPITIDDKPMDPKAFDEFMAQTLSNYRNQQSKRYAGTDIFMEEQQRLYDSTELYNGTHFSGSSATSSAFHQYQDPIGLLYVMPSISAKSAATVTENFQTSHFKKLRINGSPITSESFRKRSLVPEDCECKSDRNVFNKPLEATASKSSSASISTEEDVHIEPLIVSDSSDSDSSHDDNAEEPLSVATNEYYSSLHDDYRSKKKKQKRRSLQKRIPSVRAFSPTPKHEPSHHILKPKASILKPSVYKDVSRASKPSKSLQESPDSKVWDRESSPPPRLPIINNDTVNSVNSITALGIIVREDSSDAQSENDRVVEWNGLPEESAVQKNDSIKSLDRLRSLVL</sequence>
<dbReference type="eggNOG" id="ENOG502S0U7">
    <property type="taxonomic scope" value="Eukaryota"/>
</dbReference>
<feature type="region of interest" description="Disordered" evidence="1">
    <location>
        <begin position="198"/>
        <end position="248"/>
    </location>
</feature>
<keyword evidence="3" id="KW-1185">Reference proteome</keyword>
<reference evidence="2 3" key="1">
    <citation type="journal article" date="2011" name="Proc. Natl. Acad. Sci. U.S.A.">
        <title>Comparative genomics of xylose-fermenting fungi for enhanced biofuel production.</title>
        <authorList>
            <person name="Wohlbach D.J."/>
            <person name="Kuo A."/>
            <person name="Sato T.K."/>
            <person name="Potts K.M."/>
            <person name="Salamov A.A."/>
            <person name="LaButti K.M."/>
            <person name="Sun H."/>
            <person name="Clum A."/>
            <person name="Pangilinan J.L."/>
            <person name="Lindquist E.A."/>
            <person name="Lucas S."/>
            <person name="Lapidus A."/>
            <person name="Jin M."/>
            <person name="Gunawan C."/>
            <person name="Balan V."/>
            <person name="Dale B.E."/>
            <person name="Jeffries T.W."/>
            <person name="Zinkel R."/>
            <person name="Barry K.W."/>
            <person name="Grigoriev I.V."/>
            <person name="Gasch A.P."/>
        </authorList>
    </citation>
    <scope>NUCLEOTIDE SEQUENCE [LARGE SCALE GENOMIC DNA]</scope>
    <source>
        <strain evidence="3">ATCC 10573 / BCRC 21748 / CBS 615 / JCM 9827 / NBRC 10315 / NRRL Y-1498 / VKM Y-70</strain>
    </source>
</reference>
<feature type="compositionally biased region" description="Polar residues" evidence="1">
    <location>
        <begin position="495"/>
        <end position="504"/>
    </location>
</feature>
<dbReference type="STRING" id="590646.G3BEQ8"/>
<feature type="compositionally biased region" description="Basic and acidic residues" evidence="1">
    <location>
        <begin position="505"/>
        <end position="514"/>
    </location>
</feature>
<feature type="region of interest" description="Disordered" evidence="1">
    <location>
        <begin position="409"/>
        <end position="519"/>
    </location>
</feature>
<dbReference type="KEGG" id="cten:18249975"/>
<dbReference type="RefSeq" id="XP_006689167.1">
    <property type="nucleotide sequence ID" value="XM_006689104.1"/>
</dbReference>
<name>G3BEQ8_CANTC</name>
<dbReference type="AlphaFoldDB" id="G3BEQ8"/>
<evidence type="ECO:0000256" key="1">
    <source>
        <dbReference type="SAM" id="MobiDB-lite"/>
    </source>
</evidence>
<feature type="compositionally biased region" description="Polar residues" evidence="1">
    <location>
        <begin position="1"/>
        <end position="20"/>
    </location>
</feature>
<evidence type="ECO:0000313" key="3">
    <source>
        <dbReference type="Proteomes" id="UP000000707"/>
    </source>
</evidence>
<feature type="compositionally biased region" description="Polar residues" evidence="1">
    <location>
        <begin position="236"/>
        <end position="245"/>
    </location>
</feature>